<proteinExistence type="predicted"/>
<accession>A0A8S5UYW4</accession>
<dbReference type="EMBL" id="BK016170">
    <property type="protein sequence ID" value="DAF99677.1"/>
    <property type="molecule type" value="Genomic_DNA"/>
</dbReference>
<name>A0A8S5UYW4_9CAUD</name>
<evidence type="ECO:0000313" key="1">
    <source>
        <dbReference type="EMBL" id="DAF99677.1"/>
    </source>
</evidence>
<sequence>MAKGGNASFVVTASSVKKFLRQSEKSTACERLMDKARLHIPDFDIKRVRRKGVSVWLAERQGNGKA</sequence>
<reference evidence="1" key="1">
    <citation type="journal article" date="2021" name="Proc. Natl. Acad. Sci. U.S.A.">
        <title>A Catalog of Tens of Thousands of Viruses from Human Metagenomes Reveals Hidden Associations with Chronic Diseases.</title>
        <authorList>
            <person name="Tisza M.J."/>
            <person name="Buck C.B."/>
        </authorList>
    </citation>
    <scope>NUCLEOTIDE SEQUENCE</scope>
    <source>
        <strain evidence="1">Ctu1o13</strain>
    </source>
</reference>
<protein>
    <submittedName>
        <fullName evidence="1">Uncharacterized protein</fullName>
    </submittedName>
</protein>
<organism evidence="1">
    <name type="scientific">Siphoviridae sp. ctu1o13</name>
    <dbReference type="NCBI Taxonomy" id="2825711"/>
    <lineage>
        <taxon>Viruses</taxon>
        <taxon>Duplodnaviria</taxon>
        <taxon>Heunggongvirae</taxon>
        <taxon>Uroviricota</taxon>
        <taxon>Caudoviricetes</taxon>
    </lineage>
</organism>